<reference evidence="3" key="1">
    <citation type="journal article" date="2019" name="bioRxiv">
        <title>The Genome of the Zebra Mussel, Dreissena polymorpha: A Resource for Invasive Species Research.</title>
        <authorList>
            <person name="McCartney M.A."/>
            <person name="Auch B."/>
            <person name="Kono T."/>
            <person name="Mallez S."/>
            <person name="Zhang Y."/>
            <person name="Obille A."/>
            <person name="Becker A."/>
            <person name="Abrahante J.E."/>
            <person name="Garbe J."/>
            <person name="Badalamenti J.P."/>
            <person name="Herman A."/>
            <person name="Mangelson H."/>
            <person name="Liachko I."/>
            <person name="Sullivan S."/>
            <person name="Sone E.D."/>
            <person name="Koren S."/>
            <person name="Silverstein K.A.T."/>
            <person name="Beckman K.B."/>
            <person name="Gohl D.M."/>
        </authorList>
    </citation>
    <scope>NUCLEOTIDE SEQUENCE</scope>
    <source>
        <strain evidence="3">Duluth1</strain>
        <tissue evidence="3">Whole animal</tissue>
    </source>
</reference>
<dbReference type="SUPFAM" id="SSF82153">
    <property type="entry name" value="FAS1 domain"/>
    <property type="match status" value="2"/>
</dbReference>
<comment type="caution">
    <text evidence="3">The sequence shown here is derived from an EMBL/GenBank/DDBJ whole genome shotgun (WGS) entry which is preliminary data.</text>
</comment>
<protein>
    <recommendedName>
        <fullName evidence="2">FAS1 domain-containing protein</fullName>
    </recommendedName>
</protein>
<dbReference type="PANTHER" id="PTHR10900:SF77">
    <property type="entry name" value="FI19380P1"/>
    <property type="match status" value="1"/>
</dbReference>
<evidence type="ECO:0000313" key="4">
    <source>
        <dbReference type="Proteomes" id="UP000828390"/>
    </source>
</evidence>
<dbReference type="EMBL" id="JAIWYP010000004">
    <property type="protein sequence ID" value="KAH3835362.1"/>
    <property type="molecule type" value="Genomic_DNA"/>
</dbReference>
<dbReference type="SMART" id="SM00554">
    <property type="entry name" value="FAS1"/>
    <property type="match status" value="2"/>
</dbReference>
<organism evidence="3 4">
    <name type="scientific">Dreissena polymorpha</name>
    <name type="common">Zebra mussel</name>
    <name type="synonym">Mytilus polymorpha</name>
    <dbReference type="NCBI Taxonomy" id="45954"/>
    <lineage>
        <taxon>Eukaryota</taxon>
        <taxon>Metazoa</taxon>
        <taxon>Spiralia</taxon>
        <taxon>Lophotrochozoa</taxon>
        <taxon>Mollusca</taxon>
        <taxon>Bivalvia</taxon>
        <taxon>Autobranchia</taxon>
        <taxon>Heteroconchia</taxon>
        <taxon>Euheterodonta</taxon>
        <taxon>Imparidentia</taxon>
        <taxon>Neoheterodontei</taxon>
        <taxon>Myida</taxon>
        <taxon>Dreissenoidea</taxon>
        <taxon>Dreissenidae</taxon>
        <taxon>Dreissena</taxon>
    </lineage>
</organism>
<keyword evidence="4" id="KW-1185">Reference proteome</keyword>
<dbReference type="Proteomes" id="UP000828390">
    <property type="component" value="Unassembled WGS sequence"/>
</dbReference>
<feature type="chain" id="PRO_5039396447" description="FAS1 domain-containing protein" evidence="1">
    <location>
        <begin position="35"/>
        <end position="318"/>
    </location>
</feature>
<keyword evidence="1" id="KW-0732">Signal</keyword>
<dbReference type="PROSITE" id="PS50213">
    <property type="entry name" value="FAS1"/>
    <property type="match status" value="2"/>
</dbReference>
<dbReference type="AlphaFoldDB" id="A0A9D4K9M5"/>
<dbReference type="PANTHER" id="PTHR10900">
    <property type="entry name" value="PERIOSTIN-RELATED"/>
    <property type="match status" value="1"/>
</dbReference>
<evidence type="ECO:0000259" key="2">
    <source>
        <dbReference type="PROSITE" id="PS50213"/>
    </source>
</evidence>
<evidence type="ECO:0000256" key="1">
    <source>
        <dbReference type="SAM" id="SignalP"/>
    </source>
</evidence>
<dbReference type="Gene3D" id="2.30.180.10">
    <property type="entry name" value="FAS1 domain"/>
    <property type="match status" value="2"/>
</dbReference>
<accession>A0A9D4K9M5</accession>
<dbReference type="OrthoDB" id="286301at2759"/>
<feature type="signal peptide" evidence="1">
    <location>
        <begin position="1"/>
        <end position="34"/>
    </location>
</feature>
<evidence type="ECO:0000313" key="3">
    <source>
        <dbReference type="EMBL" id="KAH3835362.1"/>
    </source>
</evidence>
<gene>
    <name evidence="3" type="ORF">DPMN_108711</name>
</gene>
<feature type="domain" description="FAS1" evidence="2">
    <location>
        <begin position="178"/>
        <end position="307"/>
    </location>
</feature>
<proteinExistence type="predicted"/>
<name>A0A9D4K9M5_DREPO</name>
<reference evidence="3" key="2">
    <citation type="submission" date="2020-11" db="EMBL/GenBank/DDBJ databases">
        <authorList>
            <person name="McCartney M.A."/>
            <person name="Auch B."/>
            <person name="Kono T."/>
            <person name="Mallez S."/>
            <person name="Becker A."/>
            <person name="Gohl D.M."/>
            <person name="Silverstein K.A.T."/>
            <person name="Koren S."/>
            <person name="Bechman K.B."/>
            <person name="Herman A."/>
            <person name="Abrahante J.E."/>
            <person name="Garbe J."/>
        </authorList>
    </citation>
    <scope>NUCLEOTIDE SEQUENCE</scope>
    <source>
        <strain evidence="3">Duluth1</strain>
        <tissue evidence="3">Whole animal</tissue>
    </source>
</reference>
<dbReference type="InterPro" id="IPR036378">
    <property type="entry name" value="FAS1_dom_sf"/>
</dbReference>
<dbReference type="InterPro" id="IPR050904">
    <property type="entry name" value="Adhesion/Biosynth-related"/>
</dbReference>
<dbReference type="GO" id="GO:0005615">
    <property type="term" value="C:extracellular space"/>
    <property type="evidence" value="ECO:0007669"/>
    <property type="project" value="TreeGrafter"/>
</dbReference>
<sequence>MKQFSFQISQRACNRNMRCLCFLLFFTFSSNVWCYEDVSITNYIKTHNGYLFLRNLMTQTLVNETLNQGGPFTLFAPSDGAFFSFGQDKLNALSVGQLKRILEYHVVNGFILTSSETKDKNLTTLLGASILISPHGGHLDINDNNTHVGPTSDIIVQNGVIQPINHVLVPPEKYLPDETIIQVFLLDNIKFKDIYFALLFGNMVNHLENGTYTVFAPTDEAFAKHANRLLDPSQPNANRIYQVIMQYHVIPGEIRSSSLKNGPIFSEVGQAINITLGNGVILNNYARVVEADIYAVNGIIHAIDDVLVPPNIQELIMG</sequence>
<feature type="domain" description="FAS1" evidence="2">
    <location>
        <begin position="37"/>
        <end position="168"/>
    </location>
</feature>
<dbReference type="Pfam" id="PF02469">
    <property type="entry name" value="Fasciclin"/>
    <property type="match status" value="2"/>
</dbReference>
<dbReference type="InterPro" id="IPR000782">
    <property type="entry name" value="FAS1_domain"/>
</dbReference>